<feature type="transmembrane region" description="Helical" evidence="1">
    <location>
        <begin position="67"/>
        <end position="89"/>
    </location>
</feature>
<feature type="transmembrane region" description="Helical" evidence="1">
    <location>
        <begin position="280"/>
        <end position="302"/>
    </location>
</feature>
<feature type="transmembrane region" description="Helical" evidence="1">
    <location>
        <begin position="184"/>
        <end position="206"/>
    </location>
</feature>
<name>A0A1A9I7Z2_9BACT</name>
<evidence type="ECO:0000313" key="3">
    <source>
        <dbReference type="Proteomes" id="UP000077667"/>
    </source>
</evidence>
<feature type="transmembrane region" description="Helical" evidence="1">
    <location>
        <begin position="110"/>
        <end position="137"/>
    </location>
</feature>
<dbReference type="STRING" id="1176587.A8C56_22885"/>
<dbReference type="Proteomes" id="UP000077667">
    <property type="component" value="Chromosome"/>
</dbReference>
<keyword evidence="1" id="KW-0812">Transmembrane</keyword>
<feature type="transmembrane region" description="Helical" evidence="1">
    <location>
        <begin position="12"/>
        <end position="34"/>
    </location>
</feature>
<gene>
    <name evidence="2" type="ORF">A8C56_22885</name>
</gene>
<dbReference type="PANTHER" id="PTHR43471">
    <property type="entry name" value="ABC TRANSPORTER PERMEASE"/>
    <property type="match status" value="1"/>
</dbReference>
<reference evidence="2 3" key="1">
    <citation type="submission" date="2016-05" db="EMBL/GenBank/DDBJ databases">
        <title>Niabella ginsenosidivorans BS26 whole genome sequencing.</title>
        <authorList>
            <person name="Im W.T."/>
            <person name="Siddiqi M.Z."/>
        </authorList>
    </citation>
    <scope>NUCLEOTIDE SEQUENCE [LARGE SCALE GENOMIC DNA]</scope>
    <source>
        <strain evidence="2 3">BS26</strain>
    </source>
</reference>
<proteinExistence type="predicted"/>
<keyword evidence="1" id="KW-0472">Membrane</keyword>
<organism evidence="2 3">
    <name type="scientific">Niabella ginsenosidivorans</name>
    <dbReference type="NCBI Taxonomy" id="1176587"/>
    <lineage>
        <taxon>Bacteria</taxon>
        <taxon>Pseudomonadati</taxon>
        <taxon>Bacteroidota</taxon>
        <taxon>Chitinophagia</taxon>
        <taxon>Chitinophagales</taxon>
        <taxon>Chitinophagaceae</taxon>
        <taxon>Niabella</taxon>
    </lineage>
</organism>
<dbReference type="Pfam" id="PF12679">
    <property type="entry name" value="ABC2_membrane_2"/>
    <property type="match status" value="1"/>
</dbReference>
<keyword evidence="3" id="KW-1185">Reference proteome</keyword>
<dbReference type="GO" id="GO:0140359">
    <property type="term" value="F:ABC-type transporter activity"/>
    <property type="evidence" value="ECO:0007669"/>
    <property type="project" value="InterPro"/>
</dbReference>
<dbReference type="AlphaFoldDB" id="A0A1A9I7Z2"/>
<dbReference type="PANTHER" id="PTHR43471:SF14">
    <property type="entry name" value="ABC-2 TYPE TRANSPORT SYSTEM PERMEASE PROTEIN"/>
    <property type="match status" value="1"/>
</dbReference>
<dbReference type="EMBL" id="CP015772">
    <property type="protein sequence ID" value="ANH83445.1"/>
    <property type="molecule type" value="Genomic_DNA"/>
</dbReference>
<evidence type="ECO:0000256" key="1">
    <source>
        <dbReference type="SAM" id="Phobius"/>
    </source>
</evidence>
<feature type="transmembrane region" description="Helical" evidence="1">
    <location>
        <begin position="149"/>
        <end position="177"/>
    </location>
</feature>
<evidence type="ECO:0000313" key="2">
    <source>
        <dbReference type="EMBL" id="ANH83445.1"/>
    </source>
</evidence>
<dbReference type="KEGG" id="nia:A8C56_22885"/>
<dbReference type="GO" id="GO:0005886">
    <property type="term" value="C:plasma membrane"/>
    <property type="evidence" value="ECO:0007669"/>
    <property type="project" value="UniProtKB-SubCell"/>
</dbReference>
<sequence>MVRKEVADHIRSWRFIVLLLLVVLTFFGSMYISLSNISRAVGNTNDPDHLFLYLKLLTITDGTLPPFHVFIGFLGPLLGIGLGFDAINAEQNNGTLTRLLAQPVYRDNLLLAKFTGALIVISVLFLSLGLLMIGGGLLFTGVKIEPQEFLRIICFIVLSIIYIGFWLSLSILLSVIFKQAATSALTAIGIWLFFTIFYQILLNLIVKAFLPDPALLSQEEVAKYNNVILTFLRFVPSQLYTDGTTTLLMPSVRSLGPLSMEQMANAIPAPLSLRDSLLIVWPQLCGLTAATMVCFALAYYFFMRREIRT</sequence>
<accession>A0A1A9I7Z2</accession>
<protein>
    <submittedName>
        <fullName evidence="2">ABC transporter permease</fullName>
    </submittedName>
</protein>
<keyword evidence="1" id="KW-1133">Transmembrane helix</keyword>